<accession>A0A7S0ALR1</accession>
<protein>
    <submittedName>
        <fullName evidence="1">Uncharacterized protein</fullName>
    </submittedName>
</protein>
<dbReference type="AlphaFoldDB" id="A0A7S0ALR1"/>
<dbReference type="EMBL" id="HBEJ01007938">
    <property type="protein sequence ID" value="CAD8367942.1"/>
    <property type="molecule type" value="Transcribed_RNA"/>
</dbReference>
<proteinExistence type="predicted"/>
<reference evidence="1" key="1">
    <citation type="submission" date="2021-01" db="EMBL/GenBank/DDBJ databases">
        <authorList>
            <person name="Corre E."/>
            <person name="Pelletier E."/>
            <person name="Niang G."/>
            <person name="Scheremetjew M."/>
            <person name="Finn R."/>
            <person name="Kale V."/>
            <person name="Holt S."/>
            <person name="Cochrane G."/>
            <person name="Meng A."/>
            <person name="Brown T."/>
            <person name="Cohen L."/>
        </authorList>
    </citation>
    <scope>NUCLEOTIDE SEQUENCE</scope>
    <source>
        <strain evidence="1">CCMP3303</strain>
    </source>
</reference>
<gene>
    <name evidence="1" type="ORF">MPOL1434_LOCUS4694</name>
</gene>
<name>A0A7S0ALR1_9STRA</name>
<evidence type="ECO:0000313" key="1">
    <source>
        <dbReference type="EMBL" id="CAD8367942.1"/>
    </source>
</evidence>
<organism evidence="1">
    <name type="scientific">Minutocellus polymorphus</name>
    <dbReference type="NCBI Taxonomy" id="265543"/>
    <lineage>
        <taxon>Eukaryota</taxon>
        <taxon>Sar</taxon>
        <taxon>Stramenopiles</taxon>
        <taxon>Ochrophyta</taxon>
        <taxon>Bacillariophyta</taxon>
        <taxon>Mediophyceae</taxon>
        <taxon>Cymatosirophycidae</taxon>
        <taxon>Cymatosirales</taxon>
        <taxon>Cymatosiraceae</taxon>
        <taxon>Minutocellus</taxon>
    </lineage>
</organism>
<sequence length="136" mass="15428">MGRCRSPSLPLCGRYQEKQEQLKVANRHSYLSSTRNQCRRMQSQPIATSSVIIFIASMHWLGPFTYSCKAEYTFLGREAWGTANQATAGNSLHSSKKRSSITSDQTRRCSLSRVKNNFDDSVIKFIIQFVPELDVS</sequence>